<dbReference type="Proteomes" id="UP001153328">
    <property type="component" value="Unassembled WGS sequence"/>
</dbReference>
<evidence type="ECO:0000259" key="1">
    <source>
        <dbReference type="SMART" id="SM00829"/>
    </source>
</evidence>
<accession>A0A9W4E3Y1</accession>
<dbReference type="Gene3D" id="3.90.180.10">
    <property type="entry name" value="Medium-chain alcohol dehydrogenases, catalytic domain"/>
    <property type="match status" value="1"/>
</dbReference>
<name>A0A9W4E3Y1_9ACTN</name>
<dbReference type="Pfam" id="PF08240">
    <property type="entry name" value="ADH_N"/>
    <property type="match status" value="1"/>
</dbReference>
<protein>
    <submittedName>
        <fullName evidence="2">Alcohol dehydrogenase GroES domain protein</fullName>
    </submittedName>
</protein>
<dbReference type="RefSeq" id="WP_307794098.1">
    <property type="nucleotide sequence ID" value="NZ_CAJVAX010000003.1"/>
</dbReference>
<dbReference type="PANTHER" id="PTHR44013:SF1">
    <property type="entry name" value="ZINC-TYPE ALCOHOL DEHYDROGENASE-LIKE PROTEIN C16A3.02C"/>
    <property type="match status" value="1"/>
</dbReference>
<comment type="caution">
    <text evidence="2">The sequence shown here is derived from an EMBL/GenBank/DDBJ whole genome shotgun (WGS) entry which is preliminary data.</text>
</comment>
<dbReference type="GO" id="GO:0016491">
    <property type="term" value="F:oxidoreductase activity"/>
    <property type="evidence" value="ECO:0007669"/>
    <property type="project" value="InterPro"/>
</dbReference>
<feature type="domain" description="Enoyl reductase (ER)" evidence="1">
    <location>
        <begin position="11"/>
        <end position="307"/>
    </location>
</feature>
<proteinExistence type="predicted"/>
<dbReference type="InterPro" id="IPR013154">
    <property type="entry name" value="ADH-like_N"/>
</dbReference>
<dbReference type="Pfam" id="PF13602">
    <property type="entry name" value="ADH_zinc_N_2"/>
    <property type="match status" value="1"/>
</dbReference>
<organism evidence="2 3">
    <name type="scientific">Actinacidiphila bryophytorum</name>
    <dbReference type="NCBI Taxonomy" id="1436133"/>
    <lineage>
        <taxon>Bacteria</taxon>
        <taxon>Bacillati</taxon>
        <taxon>Actinomycetota</taxon>
        <taxon>Actinomycetes</taxon>
        <taxon>Kitasatosporales</taxon>
        <taxon>Streptomycetaceae</taxon>
        <taxon>Actinacidiphila</taxon>
    </lineage>
</organism>
<dbReference type="InterPro" id="IPR011032">
    <property type="entry name" value="GroES-like_sf"/>
</dbReference>
<dbReference type="InterPro" id="IPR036291">
    <property type="entry name" value="NAD(P)-bd_dom_sf"/>
</dbReference>
<dbReference type="InterPro" id="IPR052733">
    <property type="entry name" value="Chloroplast_QOR"/>
</dbReference>
<dbReference type="AlphaFoldDB" id="A0A9W4E3Y1"/>
<dbReference type="EMBL" id="CAJVAX010000003">
    <property type="protein sequence ID" value="CAG7616236.1"/>
    <property type="molecule type" value="Genomic_DNA"/>
</dbReference>
<evidence type="ECO:0000313" key="3">
    <source>
        <dbReference type="Proteomes" id="UP001153328"/>
    </source>
</evidence>
<gene>
    <name evidence="2" type="ORF">SBRY_110160</name>
</gene>
<keyword evidence="3" id="KW-1185">Reference proteome</keyword>
<dbReference type="PANTHER" id="PTHR44013">
    <property type="entry name" value="ZINC-TYPE ALCOHOL DEHYDROGENASE-LIKE PROTEIN C16A3.02C"/>
    <property type="match status" value="1"/>
</dbReference>
<reference evidence="2" key="1">
    <citation type="submission" date="2021-06" db="EMBL/GenBank/DDBJ databases">
        <authorList>
            <person name="Arsene-Ploetze F."/>
        </authorList>
    </citation>
    <scope>NUCLEOTIDE SEQUENCE</scope>
    <source>
        <strain evidence="2">SBRY1</strain>
    </source>
</reference>
<dbReference type="InterPro" id="IPR020843">
    <property type="entry name" value="ER"/>
</dbReference>
<dbReference type="SUPFAM" id="SSF51735">
    <property type="entry name" value="NAD(P)-binding Rossmann-fold domains"/>
    <property type="match status" value="1"/>
</dbReference>
<dbReference type="SUPFAM" id="SSF50129">
    <property type="entry name" value="GroES-like"/>
    <property type="match status" value="1"/>
</dbReference>
<dbReference type="Gene3D" id="3.40.50.720">
    <property type="entry name" value="NAD(P)-binding Rossmann-like Domain"/>
    <property type="match status" value="1"/>
</dbReference>
<sequence>MMKAVRYHEYGDATALTLEEVPVPAPGPGQVLVKVAATSFNPADATLRAGHLREVFPVALPHVPGADVSGTVAALGADVTGPGEGAAVAGFLPLDGDGAAAEYVLAPASVLAPVPDGVDRVGAAALPAVGLTAWQALFEHGGLKAGQRVLVNGAGGGVGGYAVQLAHREGAHVTATASPRSAERVRGLGADEIVDYTQAPVAKAARGPFDLVVNLVPTAPEDTDALAALTADGGTFVTATTEPSTAPGRGVTVTRMVVRSDPAQLAALLALVAAGDLRITATRRPLPDLPAVHAEADRGDLHGKTVITV</sequence>
<dbReference type="CDD" id="cd05289">
    <property type="entry name" value="MDR_like_2"/>
    <property type="match status" value="1"/>
</dbReference>
<dbReference type="SMART" id="SM00829">
    <property type="entry name" value="PKS_ER"/>
    <property type="match status" value="1"/>
</dbReference>
<evidence type="ECO:0000313" key="2">
    <source>
        <dbReference type="EMBL" id="CAG7616236.1"/>
    </source>
</evidence>